<gene>
    <name evidence="4" type="ORF">LGQ03_08020</name>
</gene>
<evidence type="ECO:0000313" key="5">
    <source>
        <dbReference type="Proteomes" id="UP001138961"/>
    </source>
</evidence>
<dbReference type="InterPro" id="IPR050832">
    <property type="entry name" value="Bact_Acetyltransf"/>
</dbReference>
<comment type="caution">
    <text evidence="4">The sequence shown here is derived from an EMBL/GenBank/DDBJ whole genome shotgun (WGS) entry which is preliminary data.</text>
</comment>
<evidence type="ECO:0000256" key="1">
    <source>
        <dbReference type="ARBA" id="ARBA00022679"/>
    </source>
</evidence>
<dbReference type="EC" id="2.3.1.-" evidence="4"/>
<name>A0ABS8BUC5_9RHOB</name>
<dbReference type="Proteomes" id="UP001138961">
    <property type="component" value="Unassembled WGS sequence"/>
</dbReference>
<dbReference type="PANTHER" id="PTHR43877">
    <property type="entry name" value="AMINOALKYLPHOSPHONATE N-ACETYLTRANSFERASE-RELATED-RELATED"/>
    <property type="match status" value="1"/>
</dbReference>
<protein>
    <submittedName>
        <fullName evidence="4">GNAT family N-acetyltransferase</fullName>
        <ecNumber evidence="4">2.3.1.-</ecNumber>
    </submittedName>
</protein>
<keyword evidence="5" id="KW-1185">Reference proteome</keyword>
<dbReference type="EMBL" id="JAJATZ010000003">
    <property type="protein sequence ID" value="MCB5199184.1"/>
    <property type="molecule type" value="Genomic_DNA"/>
</dbReference>
<dbReference type="CDD" id="cd04301">
    <property type="entry name" value="NAT_SF"/>
    <property type="match status" value="1"/>
</dbReference>
<sequence length="162" mass="17482">MMIRQATSADARGMVDVLNPIIAKGGTTAHQTPFDVDGMRQHYITRPALICTHVADMDGTIGGFQMLARPDPGDAAMQGWAIIASFVSGDHAGKGIGRALFAATRAKALSEGIATIDATIRADNDSGLRYYAAMGFVDFDRLNDVPLRDGTRVDRIRKRFDL</sequence>
<evidence type="ECO:0000259" key="3">
    <source>
        <dbReference type="PROSITE" id="PS51186"/>
    </source>
</evidence>
<dbReference type="GO" id="GO:0016746">
    <property type="term" value="F:acyltransferase activity"/>
    <property type="evidence" value="ECO:0007669"/>
    <property type="project" value="UniProtKB-KW"/>
</dbReference>
<dbReference type="SUPFAM" id="SSF55729">
    <property type="entry name" value="Acyl-CoA N-acyltransferases (Nat)"/>
    <property type="match status" value="1"/>
</dbReference>
<dbReference type="Pfam" id="PF00583">
    <property type="entry name" value="Acetyltransf_1"/>
    <property type="match status" value="1"/>
</dbReference>
<dbReference type="PROSITE" id="PS51186">
    <property type="entry name" value="GNAT"/>
    <property type="match status" value="1"/>
</dbReference>
<accession>A0ABS8BUC5</accession>
<keyword evidence="2 4" id="KW-0012">Acyltransferase</keyword>
<dbReference type="InterPro" id="IPR000182">
    <property type="entry name" value="GNAT_dom"/>
</dbReference>
<reference evidence="4" key="1">
    <citation type="submission" date="2021-10" db="EMBL/GenBank/DDBJ databases">
        <title>Loktanella gaetbuli sp. nov., isolated from a tidal flat.</title>
        <authorList>
            <person name="Park S."/>
            <person name="Yoon J.-H."/>
        </authorList>
    </citation>
    <scope>NUCLEOTIDE SEQUENCE</scope>
    <source>
        <strain evidence="4">TSTF-M6</strain>
    </source>
</reference>
<dbReference type="RefSeq" id="WP_226747986.1">
    <property type="nucleotide sequence ID" value="NZ_JAJATZ010000003.1"/>
</dbReference>
<feature type="domain" description="N-acetyltransferase" evidence="3">
    <location>
        <begin position="1"/>
        <end position="162"/>
    </location>
</feature>
<organism evidence="4 5">
    <name type="scientific">Loktanella gaetbuli</name>
    <dbReference type="NCBI Taxonomy" id="2881335"/>
    <lineage>
        <taxon>Bacteria</taxon>
        <taxon>Pseudomonadati</taxon>
        <taxon>Pseudomonadota</taxon>
        <taxon>Alphaproteobacteria</taxon>
        <taxon>Rhodobacterales</taxon>
        <taxon>Roseobacteraceae</taxon>
        <taxon>Loktanella</taxon>
    </lineage>
</organism>
<dbReference type="InterPro" id="IPR016181">
    <property type="entry name" value="Acyl_CoA_acyltransferase"/>
</dbReference>
<evidence type="ECO:0000256" key="2">
    <source>
        <dbReference type="ARBA" id="ARBA00023315"/>
    </source>
</evidence>
<evidence type="ECO:0000313" key="4">
    <source>
        <dbReference type="EMBL" id="MCB5199184.1"/>
    </source>
</evidence>
<proteinExistence type="predicted"/>
<keyword evidence="1 4" id="KW-0808">Transferase</keyword>
<dbReference type="Gene3D" id="3.40.630.30">
    <property type="match status" value="1"/>
</dbReference>